<reference evidence="1 2" key="1">
    <citation type="submission" date="2019-03" db="EMBL/GenBank/DDBJ databases">
        <title>The genome sequence of a newly discovered highly antifungal drug resistant Aspergillus species, Aspergillus tanneri NIH 1004.</title>
        <authorList>
            <person name="Mounaud S."/>
            <person name="Singh I."/>
            <person name="Joardar V."/>
            <person name="Pakala S."/>
            <person name="Pakala S."/>
            <person name="Venepally P."/>
            <person name="Hoover J."/>
            <person name="Nierman W."/>
            <person name="Chung J."/>
            <person name="Losada L."/>
        </authorList>
    </citation>
    <scope>NUCLEOTIDE SEQUENCE [LARGE SCALE GENOMIC DNA]</scope>
    <source>
        <strain evidence="1 2">NIH1004</strain>
    </source>
</reference>
<name>A0A4S3JEA6_9EURO</name>
<dbReference type="AlphaFoldDB" id="A0A4S3JEA6"/>
<proteinExistence type="predicted"/>
<evidence type="ECO:0000313" key="1">
    <source>
        <dbReference type="EMBL" id="THC93415.1"/>
    </source>
</evidence>
<dbReference type="VEuPathDB" id="FungiDB:EYZ11_007110"/>
<organism evidence="1 2">
    <name type="scientific">Aspergillus tanneri</name>
    <dbReference type="NCBI Taxonomy" id="1220188"/>
    <lineage>
        <taxon>Eukaryota</taxon>
        <taxon>Fungi</taxon>
        <taxon>Dikarya</taxon>
        <taxon>Ascomycota</taxon>
        <taxon>Pezizomycotina</taxon>
        <taxon>Eurotiomycetes</taxon>
        <taxon>Eurotiomycetidae</taxon>
        <taxon>Eurotiales</taxon>
        <taxon>Aspergillaceae</taxon>
        <taxon>Aspergillus</taxon>
        <taxon>Aspergillus subgen. Circumdati</taxon>
    </lineage>
</organism>
<protein>
    <submittedName>
        <fullName evidence="1">Uncharacterized protein</fullName>
    </submittedName>
</protein>
<keyword evidence="2" id="KW-1185">Reference proteome</keyword>
<gene>
    <name evidence="1" type="ORF">EYZ11_007110</name>
</gene>
<sequence length="64" mass="7158">METLEPVGVTDQSVLHPNLKYDPITRDLFNYNLDSGHGLHTPLQNINQGIQDRYSGSYLRSGNG</sequence>
<evidence type="ECO:0000313" key="2">
    <source>
        <dbReference type="Proteomes" id="UP000308092"/>
    </source>
</evidence>
<accession>A0A4S3JEA6</accession>
<dbReference type="EMBL" id="SOSA01000266">
    <property type="protein sequence ID" value="THC93415.1"/>
    <property type="molecule type" value="Genomic_DNA"/>
</dbReference>
<comment type="caution">
    <text evidence="1">The sequence shown here is derived from an EMBL/GenBank/DDBJ whole genome shotgun (WGS) entry which is preliminary data.</text>
</comment>
<dbReference type="Proteomes" id="UP000308092">
    <property type="component" value="Unassembled WGS sequence"/>
</dbReference>